<feature type="chain" id="PRO_5024325179" evidence="1">
    <location>
        <begin position="25"/>
        <end position="118"/>
    </location>
</feature>
<dbReference type="WBParaSite" id="MCU_010858-RA">
    <property type="protein sequence ID" value="MCU_010858-RA"/>
    <property type="gene ID" value="MCU_010858"/>
</dbReference>
<evidence type="ECO:0000256" key="1">
    <source>
        <dbReference type="SAM" id="SignalP"/>
    </source>
</evidence>
<reference evidence="2" key="1">
    <citation type="submission" date="2019-11" db="UniProtKB">
        <authorList>
            <consortium name="WormBaseParasite"/>
        </authorList>
    </citation>
    <scope>IDENTIFICATION</scope>
</reference>
<name>A0A5K3FSH8_MESCO</name>
<proteinExistence type="predicted"/>
<sequence length="118" mass="13206">MPERLTGFLLRLLRLLLSFPHCEIHEQISELMVSTTLIGQKWKVIAESSSATWSPCLTRRNVGVSHFEVIRNSTYSAKPSASINLVVSATSSRLHKVSDQSRGVAQIMRQRKCLAIAE</sequence>
<accession>A0A5K3FSH8</accession>
<evidence type="ECO:0000313" key="2">
    <source>
        <dbReference type="WBParaSite" id="MCU_010858-RA"/>
    </source>
</evidence>
<feature type="signal peptide" evidence="1">
    <location>
        <begin position="1"/>
        <end position="24"/>
    </location>
</feature>
<keyword evidence="1" id="KW-0732">Signal</keyword>
<organism evidence="2">
    <name type="scientific">Mesocestoides corti</name>
    <name type="common">Flatworm</name>
    <dbReference type="NCBI Taxonomy" id="53468"/>
    <lineage>
        <taxon>Eukaryota</taxon>
        <taxon>Metazoa</taxon>
        <taxon>Spiralia</taxon>
        <taxon>Lophotrochozoa</taxon>
        <taxon>Platyhelminthes</taxon>
        <taxon>Cestoda</taxon>
        <taxon>Eucestoda</taxon>
        <taxon>Cyclophyllidea</taxon>
        <taxon>Mesocestoididae</taxon>
        <taxon>Mesocestoides</taxon>
    </lineage>
</organism>
<protein>
    <submittedName>
        <fullName evidence="2">Secreted protein</fullName>
    </submittedName>
</protein>
<dbReference type="AlphaFoldDB" id="A0A5K3FSH8"/>